<dbReference type="EMBL" id="GANP01002480">
    <property type="protein sequence ID" value="JAB81988.1"/>
    <property type="molecule type" value="mRNA"/>
</dbReference>
<name>V5I2S4_IXORI</name>
<keyword evidence="1" id="KW-0689">Ribosomal protein</keyword>
<dbReference type="GO" id="GO:0005840">
    <property type="term" value="C:ribosome"/>
    <property type="evidence" value="ECO:0007669"/>
    <property type="project" value="UniProtKB-KW"/>
</dbReference>
<evidence type="ECO:0000313" key="1">
    <source>
        <dbReference type="EMBL" id="JAB81988.1"/>
    </source>
</evidence>
<accession>V5I2S4</accession>
<sequence>LTNVLRCASRLPKDYANLPESYVKRSMAMVEWRTPNAPQYQRKVIQRTRFHYNMSRPWTDGFKSVNDAGNQAIAEFTSNPSIGPSSGEIGWRSSLVRDEKGSRAIVELHRQGAQIGSSSRGLELLLQAHKICWPGPRSRKLRAPLLGHNSG</sequence>
<dbReference type="AlphaFoldDB" id="V5I2S4"/>
<protein>
    <submittedName>
        <fullName evidence="1">Putative mitochondrial ribosomal protein l24</fullName>
    </submittedName>
</protein>
<feature type="non-terminal residue" evidence="1">
    <location>
        <position position="1"/>
    </location>
</feature>
<reference evidence="1" key="1">
    <citation type="journal article" date="2015" name="Sci. Rep.">
        <title>Tissue- and time-dependent transcription in Ixodes ricinus salivary glands and midguts when blood feeding on the vertebrate host.</title>
        <authorList>
            <person name="Kotsyfakis M."/>
            <person name="Schwarz A."/>
            <person name="Erhart J."/>
            <person name="Ribeiro J.M."/>
        </authorList>
    </citation>
    <scope>NUCLEOTIDE SEQUENCE</scope>
    <source>
        <tissue evidence="1">Salivary gland and midgut</tissue>
    </source>
</reference>
<organism evidence="1">
    <name type="scientific">Ixodes ricinus</name>
    <name type="common">Common tick</name>
    <name type="synonym">Acarus ricinus</name>
    <dbReference type="NCBI Taxonomy" id="34613"/>
    <lineage>
        <taxon>Eukaryota</taxon>
        <taxon>Metazoa</taxon>
        <taxon>Ecdysozoa</taxon>
        <taxon>Arthropoda</taxon>
        <taxon>Chelicerata</taxon>
        <taxon>Arachnida</taxon>
        <taxon>Acari</taxon>
        <taxon>Parasitiformes</taxon>
        <taxon>Ixodida</taxon>
        <taxon>Ixodoidea</taxon>
        <taxon>Ixodidae</taxon>
        <taxon>Ixodinae</taxon>
        <taxon>Ixodes</taxon>
    </lineage>
</organism>
<keyword evidence="1" id="KW-0687">Ribonucleoprotein</keyword>
<proteinExistence type="evidence at transcript level"/>